<sequence length="77" mass="8229">MAAQPAPAQQVAAQPAPAQQVPGQPGAGQRGAGQPGAPRGRRRGPHCLRGPDFRWGPHCPPVLRCRSRRYRPRSAGY</sequence>
<comment type="caution">
    <text evidence="2">The sequence shown here is derived from an EMBL/GenBank/DDBJ whole genome shotgun (WGS) entry which is preliminary data.</text>
</comment>
<feature type="region of interest" description="Disordered" evidence="1">
    <location>
        <begin position="1"/>
        <end position="53"/>
    </location>
</feature>
<protein>
    <submittedName>
        <fullName evidence="2">Uncharacterized protein</fullName>
    </submittedName>
</protein>
<evidence type="ECO:0000256" key="1">
    <source>
        <dbReference type="SAM" id="MobiDB-lite"/>
    </source>
</evidence>
<gene>
    <name evidence="2" type="ORF">DBZ45_22240</name>
</gene>
<dbReference type="EMBL" id="QLNP01000105">
    <property type="protein sequence ID" value="RAM35292.1"/>
    <property type="molecule type" value="Genomic_DNA"/>
</dbReference>
<proteinExistence type="predicted"/>
<evidence type="ECO:0000313" key="2">
    <source>
        <dbReference type="EMBL" id="RAM35292.1"/>
    </source>
</evidence>
<reference evidence="2 3" key="1">
    <citation type="submission" date="2018-04" db="EMBL/GenBank/DDBJ databases">
        <title>Bacteria isolated from cave deposits of Manipur.</title>
        <authorList>
            <person name="Sahoo D."/>
            <person name="Sarangthem I."/>
            <person name="Nandeibam J."/>
        </authorList>
    </citation>
    <scope>NUCLEOTIDE SEQUENCE [LARGE SCALE GENOMIC DNA]</scope>
    <source>
        <strain evidence="3">mrc11</strain>
    </source>
</reference>
<name>A0A328H9P3_ARTGO</name>
<organism evidence="2 3">
    <name type="scientific">Arthrobacter globiformis</name>
    <dbReference type="NCBI Taxonomy" id="1665"/>
    <lineage>
        <taxon>Bacteria</taxon>
        <taxon>Bacillati</taxon>
        <taxon>Actinomycetota</taxon>
        <taxon>Actinomycetes</taxon>
        <taxon>Micrococcales</taxon>
        <taxon>Micrococcaceae</taxon>
        <taxon>Arthrobacter</taxon>
    </lineage>
</organism>
<accession>A0A328H9P3</accession>
<dbReference type="AlphaFoldDB" id="A0A328H9P3"/>
<feature type="compositionally biased region" description="Gly residues" evidence="1">
    <location>
        <begin position="25"/>
        <end position="34"/>
    </location>
</feature>
<dbReference type="Proteomes" id="UP000249166">
    <property type="component" value="Unassembled WGS sequence"/>
</dbReference>
<evidence type="ECO:0000313" key="3">
    <source>
        <dbReference type="Proteomes" id="UP000249166"/>
    </source>
</evidence>
<feature type="compositionally biased region" description="Low complexity" evidence="1">
    <location>
        <begin position="1"/>
        <end position="24"/>
    </location>
</feature>